<dbReference type="InterPro" id="IPR011010">
    <property type="entry name" value="DNA_brk_join_enz"/>
</dbReference>
<evidence type="ECO:0008006" key="5">
    <source>
        <dbReference type="Google" id="ProtNLM"/>
    </source>
</evidence>
<dbReference type="EMBL" id="CP025706">
    <property type="protein sequence ID" value="QLI60228.1"/>
    <property type="molecule type" value="Genomic_DNA"/>
</dbReference>
<dbReference type="SUPFAM" id="SSF56349">
    <property type="entry name" value="DNA breaking-rejoining enzymes"/>
    <property type="match status" value="1"/>
</dbReference>
<dbReference type="RefSeq" id="WP_125117155.1">
    <property type="nucleotide sequence ID" value="NZ_AP019195.1"/>
</dbReference>
<gene>
    <name evidence="2" type="ORF">C1C91_21870</name>
    <name evidence="3" type="ORF">OJY61_22725</name>
</gene>
<sequence length="551" mass="62896">MGIAFIEESELTELQVKNKSMNITARITHKPQPIKFPKNMIIEGRKLKIIGGASFNIHPIKMKLKNEDFNSFLGVIGWLGANGGIASLNNIIIAFRSYVRFAYIDGITVETLSLFLDKCRSHKVGASFFGSIKQLFIKWNALDYPISEDVIDFLFLVKLPKPKRPSGSRVRSDDPTEGWYTDKEYDSLVQAIWRAYESGEDTLWRTCILLLSAQFGRRPIQFAHLKICDLKEHGISCGVFGRRIEFPGAKDADASEFRGSKIEVHPINNELWRLCQRQSKDTILRFEEALGHELTQNQKLKLPLFTHRSDNVLRKRMDDARFLHEDDENEMLASHVFHVTGNQVSSVIQTGPFGETVVSHRTNEPLVQNAYRFRYTRARQIARAGCARPALQHWLGHETDFSLDAYYDDPAERARVLNEQIAPLLAPLAQAFQGNLRDSEAQADRGDDLTSRIELDGQEDLGVGTCGEYGFCSASVPIPCYRCTKFQPWVFGPHNEVLNRLLERQRLENEVPRPRQQRRLLVPLQLDKDIQAVREVIALCEARKIYLGEIK</sequence>
<keyword evidence="1" id="KW-0233">DNA recombination</keyword>
<evidence type="ECO:0000313" key="2">
    <source>
        <dbReference type="EMBL" id="QLI60228.1"/>
    </source>
</evidence>
<dbReference type="InterPro" id="IPR013762">
    <property type="entry name" value="Integrase-like_cat_sf"/>
</dbReference>
<dbReference type="GO" id="GO:0015074">
    <property type="term" value="P:DNA integration"/>
    <property type="evidence" value="ECO:0007669"/>
    <property type="project" value="InterPro"/>
</dbReference>
<proteinExistence type="predicted"/>
<dbReference type="AlphaFoldDB" id="A0A3G9I3B9"/>
<organism evidence="2 4">
    <name type="scientific">Aeromonas caviae</name>
    <name type="common">Aeromonas punctata</name>
    <dbReference type="NCBI Taxonomy" id="648"/>
    <lineage>
        <taxon>Bacteria</taxon>
        <taxon>Pseudomonadati</taxon>
        <taxon>Pseudomonadota</taxon>
        <taxon>Gammaproteobacteria</taxon>
        <taxon>Aeromonadales</taxon>
        <taxon>Aeromonadaceae</taxon>
        <taxon>Aeromonas</taxon>
    </lineage>
</organism>
<dbReference type="GO" id="GO:0006310">
    <property type="term" value="P:DNA recombination"/>
    <property type="evidence" value="ECO:0007669"/>
    <property type="project" value="UniProtKB-KW"/>
</dbReference>
<accession>A0A3G9I3B9</accession>
<protein>
    <recommendedName>
        <fullName evidence="5">Site-specific integrase</fullName>
    </recommendedName>
</protein>
<dbReference type="Proteomes" id="UP000266778">
    <property type="component" value="Chromosome"/>
</dbReference>
<dbReference type="Proteomes" id="UP001163285">
    <property type="component" value="Chromosome"/>
</dbReference>
<dbReference type="Gene3D" id="1.10.443.10">
    <property type="entry name" value="Intergrase catalytic core"/>
    <property type="match status" value="1"/>
</dbReference>
<evidence type="ECO:0000313" key="3">
    <source>
        <dbReference type="EMBL" id="WGC86104.1"/>
    </source>
</evidence>
<evidence type="ECO:0000313" key="4">
    <source>
        <dbReference type="Proteomes" id="UP000266778"/>
    </source>
</evidence>
<dbReference type="EMBL" id="CP110176">
    <property type="protein sequence ID" value="WGC86104.1"/>
    <property type="molecule type" value="Genomic_DNA"/>
</dbReference>
<reference evidence="2" key="1">
    <citation type="journal article" date="2019" name="J Environ">
        <title>Genetic characterization and potential molecular dissemination mechanism of tet (31) gene in Aeromonas caviae from an oxytetracycline wastewater treatment system.</title>
        <authorList>
            <person name="Shi Y."/>
            <person name="Tian Z."/>
            <person name="Leclercq S.O."/>
            <person name="Zhang H."/>
            <person name="Yang M."/>
            <person name="Zhang Y."/>
        </authorList>
    </citation>
    <scope>NUCLEOTIDE SEQUENCE</scope>
    <source>
        <strain evidence="2">T25-39</strain>
    </source>
</reference>
<evidence type="ECO:0000256" key="1">
    <source>
        <dbReference type="ARBA" id="ARBA00023172"/>
    </source>
</evidence>
<name>A0A3G9I3B9_AERCA</name>
<reference evidence="3" key="2">
    <citation type="submission" date="2023-04" db="EMBL/GenBank/DDBJ databases">
        <title>Whole Genome Sequence of Multi-drug resistant Aeromonas caviae as a gut pathogen in newborn.</title>
        <authorList>
            <person name="Jadhav S.V."/>
            <person name="Saroj S.D."/>
            <person name="Saha U.B."/>
            <person name="Sen S."/>
            <person name="Kher A."/>
        </authorList>
    </citation>
    <scope>NUCLEOTIDE SEQUENCE</scope>
    <source>
        <strain evidence="3">SVJ23</strain>
    </source>
</reference>
<dbReference type="GO" id="GO:0003677">
    <property type="term" value="F:DNA binding"/>
    <property type="evidence" value="ECO:0007669"/>
    <property type="project" value="InterPro"/>
</dbReference>